<evidence type="ECO:0000256" key="1">
    <source>
        <dbReference type="ARBA" id="ARBA00004323"/>
    </source>
</evidence>
<dbReference type="PANTHER" id="PTHR48437">
    <property type="entry name" value="INITIATOR BINDING DOMAIN-CONTAINING PROTEIN"/>
    <property type="match status" value="1"/>
</dbReference>
<feature type="transmembrane region" description="Helical" evidence="6">
    <location>
        <begin position="12"/>
        <end position="30"/>
    </location>
</feature>
<dbReference type="GO" id="GO:0000139">
    <property type="term" value="C:Golgi membrane"/>
    <property type="evidence" value="ECO:0007669"/>
    <property type="project" value="UniProtKB-SubCell"/>
</dbReference>
<dbReference type="PANTHER" id="PTHR48437:SF1">
    <property type="entry name" value="INITIATOR BINDING DOMAIN-CONTAINING PROTEIN"/>
    <property type="match status" value="1"/>
</dbReference>
<dbReference type="InterPro" id="IPR007657">
    <property type="entry name" value="Glycosyltransferase_61"/>
</dbReference>
<reference evidence="8 9" key="1">
    <citation type="journal article" date="2016" name="DNA Res.">
        <title>The draft genome of MD-2 pineapple using hybrid error correction of long reads.</title>
        <authorList>
            <person name="Redwan R.M."/>
            <person name="Saidin A."/>
            <person name="Kumar S.V."/>
        </authorList>
    </citation>
    <scope>NUCLEOTIDE SEQUENCE [LARGE SCALE GENOMIC DNA]</scope>
    <source>
        <strain evidence="9">cv. MD2</strain>
        <tissue evidence="8">Leaf</tissue>
    </source>
</reference>
<comment type="pathway">
    <text evidence="2">Glycan metabolism.</text>
</comment>
<dbReference type="EMBL" id="LSRQ01002221">
    <property type="protein sequence ID" value="OAY75066.1"/>
    <property type="molecule type" value="Genomic_DNA"/>
</dbReference>
<keyword evidence="6" id="KW-0812">Transmembrane</keyword>
<feature type="domain" description="Glycosyltransferase 61 catalytic" evidence="7">
    <location>
        <begin position="361"/>
        <end position="460"/>
    </location>
</feature>
<keyword evidence="6" id="KW-0472">Membrane</keyword>
<keyword evidence="6" id="KW-1133">Transmembrane helix</keyword>
<dbReference type="GO" id="GO:0016763">
    <property type="term" value="F:pentosyltransferase activity"/>
    <property type="evidence" value="ECO:0007669"/>
    <property type="project" value="UniProtKB-ARBA"/>
</dbReference>
<dbReference type="STRING" id="4615.A0A199VDW0"/>
<evidence type="ECO:0000313" key="9">
    <source>
        <dbReference type="Proteomes" id="UP000092600"/>
    </source>
</evidence>
<name>A0A199VDW0_ANACO</name>
<evidence type="ECO:0000256" key="2">
    <source>
        <dbReference type="ARBA" id="ARBA00004881"/>
    </source>
</evidence>
<comment type="caution">
    <text evidence="8">The sequence shown here is derived from an EMBL/GenBank/DDBJ whole genome shotgun (WGS) entry which is preliminary data.</text>
</comment>
<keyword evidence="5" id="KW-0325">Glycoprotein</keyword>
<keyword evidence="3" id="KW-0328">Glycosyltransferase</keyword>
<keyword evidence="4 8" id="KW-0808">Transferase</keyword>
<evidence type="ECO:0000256" key="5">
    <source>
        <dbReference type="ARBA" id="ARBA00023180"/>
    </source>
</evidence>
<dbReference type="AlphaFoldDB" id="A0A199VDW0"/>
<evidence type="ECO:0000256" key="6">
    <source>
        <dbReference type="SAM" id="Phobius"/>
    </source>
</evidence>
<evidence type="ECO:0000313" key="8">
    <source>
        <dbReference type="EMBL" id="OAY75066.1"/>
    </source>
</evidence>
<comment type="subcellular location">
    <subcellularLocation>
        <location evidence="1">Golgi apparatus membrane</location>
        <topology evidence="1">Single-pass type II membrane protein</topology>
    </subcellularLocation>
</comment>
<evidence type="ECO:0000256" key="3">
    <source>
        <dbReference type="ARBA" id="ARBA00022676"/>
    </source>
</evidence>
<accession>A0A199VDW0</accession>
<dbReference type="Pfam" id="PF04577">
    <property type="entry name" value="Glyco_transf_61"/>
    <property type="match status" value="1"/>
</dbReference>
<dbReference type="Proteomes" id="UP000092600">
    <property type="component" value="Unassembled WGS sequence"/>
</dbReference>
<protein>
    <submittedName>
        <fullName evidence="8">Beta-(1,2)-xylosyltransferase</fullName>
    </submittedName>
</protein>
<organism evidence="8 9">
    <name type="scientific">Ananas comosus</name>
    <name type="common">Pineapple</name>
    <name type="synonym">Ananas ananas</name>
    <dbReference type="NCBI Taxonomy" id="4615"/>
    <lineage>
        <taxon>Eukaryota</taxon>
        <taxon>Viridiplantae</taxon>
        <taxon>Streptophyta</taxon>
        <taxon>Embryophyta</taxon>
        <taxon>Tracheophyta</taxon>
        <taxon>Spermatophyta</taxon>
        <taxon>Magnoliopsida</taxon>
        <taxon>Liliopsida</taxon>
        <taxon>Poales</taxon>
        <taxon>Bromeliaceae</taxon>
        <taxon>Bromelioideae</taxon>
        <taxon>Ananas</taxon>
    </lineage>
</organism>
<evidence type="ECO:0000259" key="7">
    <source>
        <dbReference type="Pfam" id="PF04577"/>
    </source>
</evidence>
<dbReference type="InterPro" id="IPR049625">
    <property type="entry name" value="Glyco_transf_61_cat"/>
</dbReference>
<evidence type="ECO:0000256" key="4">
    <source>
        <dbReference type="ARBA" id="ARBA00022679"/>
    </source>
</evidence>
<sequence length="511" mass="57125">MGRRQRALLVRTLLFLFALNTFSVVLYFLLHPRPHPSTPLLQTLETLTTAPTPPRSSSSLKPWPSLPSFLPWRPSPPLPVRSCEAYFGHGFSRRVDVFARGDGGGGGWFRCHHSKTLSSSICEGGGLRMDPTRILMSEGGERLDKVIGRGEEDELPKYEPGAFRIERGEGGDAAAPADGRLVDEAFLDLYIPKGAIQMHTMRALVESVRVVGRGELECSQWIDEPTLLVTRFEYANLFHTVTDWYNAYVSSRVADLPGRPNLVFIDGHCKAPLEETWEALFSSVRYAKNFSGPVCFRHAILSPLGYETALFKGLTESFSCQGASADTLRQNPNYQKTARLSEFGEMLIAAFGLLENRELPMKKISKVQNVLFIRREDYLAHPRHSGKVESRLSNEQEVFDATKNWAKDQKKCRINVVNGLFAHMHMKEQLLAVREASVVIGAHGAGLTHLVVATPDTIVLEIISSMYRRPHFSLISQWKGLEYHAINLAGSYARPDEVVAELSRIMESLGC</sequence>
<proteinExistence type="predicted"/>
<gene>
    <name evidence="8" type="ORF">ACMD2_02869</name>
</gene>